<accession>E3R0X1</accession>
<dbReference type="eggNOG" id="ENOG502SSXD">
    <property type="taxonomic scope" value="Eukaryota"/>
</dbReference>
<evidence type="ECO:0000313" key="4">
    <source>
        <dbReference type="Proteomes" id="UP000008782"/>
    </source>
</evidence>
<dbReference type="GeneID" id="24417272"/>
<feature type="region of interest" description="Disordered" evidence="1">
    <location>
        <begin position="36"/>
        <end position="154"/>
    </location>
</feature>
<dbReference type="AlphaFoldDB" id="E3R0X1"/>
<dbReference type="STRING" id="645133.E3R0X1"/>
<dbReference type="OrthoDB" id="4161186at2759"/>
<reference evidence="4" key="1">
    <citation type="journal article" date="2012" name="Nat. Genet.">
        <title>Lifestyle transitions in plant pathogenic Colletotrichum fungi deciphered by genome and transcriptome analyses.</title>
        <authorList>
            <person name="O'Connell R.J."/>
            <person name="Thon M.R."/>
            <person name="Hacquard S."/>
            <person name="Amyotte S.G."/>
            <person name="Kleemann J."/>
            <person name="Torres M.F."/>
            <person name="Damm U."/>
            <person name="Buiate E.A."/>
            <person name="Epstein L."/>
            <person name="Alkan N."/>
            <person name="Altmueller J."/>
            <person name="Alvarado-Balderrama L."/>
            <person name="Bauser C.A."/>
            <person name="Becker C."/>
            <person name="Birren B.W."/>
            <person name="Chen Z."/>
            <person name="Choi J."/>
            <person name="Crouch J.A."/>
            <person name="Duvick J.P."/>
            <person name="Farman M.A."/>
            <person name="Gan P."/>
            <person name="Heiman D."/>
            <person name="Henrissat B."/>
            <person name="Howard R.J."/>
            <person name="Kabbage M."/>
            <person name="Koch C."/>
            <person name="Kracher B."/>
            <person name="Kubo Y."/>
            <person name="Law A.D."/>
            <person name="Lebrun M.-H."/>
            <person name="Lee Y.-H."/>
            <person name="Miyara I."/>
            <person name="Moore N."/>
            <person name="Neumann U."/>
            <person name="Nordstroem K."/>
            <person name="Panaccione D.G."/>
            <person name="Panstruga R."/>
            <person name="Place M."/>
            <person name="Proctor R.H."/>
            <person name="Prusky D."/>
            <person name="Rech G."/>
            <person name="Reinhardt R."/>
            <person name="Rollins J.A."/>
            <person name="Rounsley S."/>
            <person name="Schardl C.L."/>
            <person name="Schwartz D.C."/>
            <person name="Shenoy N."/>
            <person name="Shirasu K."/>
            <person name="Sikhakolli U.R."/>
            <person name="Stueber K."/>
            <person name="Sukno S.A."/>
            <person name="Sweigard J.A."/>
            <person name="Takano Y."/>
            <person name="Takahara H."/>
            <person name="Trail F."/>
            <person name="van der Does H.C."/>
            <person name="Voll L.M."/>
            <person name="Will I."/>
            <person name="Young S."/>
            <person name="Zeng Q."/>
            <person name="Zhang J."/>
            <person name="Zhou S."/>
            <person name="Dickman M.B."/>
            <person name="Schulze-Lefert P."/>
            <person name="Ver Loren van Themaat E."/>
            <person name="Ma L.-J."/>
            <person name="Vaillancourt L.J."/>
        </authorList>
    </citation>
    <scope>NUCLEOTIDE SEQUENCE [LARGE SCALE GENOMIC DNA]</scope>
    <source>
        <strain evidence="4">M1.001 / M2 / FGSC 10212</strain>
    </source>
</reference>
<dbReference type="EMBL" id="GG697512">
    <property type="protein sequence ID" value="EFQ36759.1"/>
    <property type="molecule type" value="Genomic_DNA"/>
</dbReference>
<dbReference type="HOGENOM" id="CLU_027219_0_1_1"/>
<dbReference type="Pfam" id="PF20516">
    <property type="entry name" value="PDDEXK_12"/>
    <property type="match status" value="1"/>
</dbReference>
<dbReference type="RefSeq" id="XP_008100779.1">
    <property type="nucleotide sequence ID" value="XM_008102588.1"/>
</dbReference>
<feature type="domain" description="PD-(D/E)XK nuclease-like" evidence="2">
    <location>
        <begin position="219"/>
        <end position="478"/>
    </location>
</feature>
<evidence type="ECO:0000256" key="1">
    <source>
        <dbReference type="SAM" id="MobiDB-lite"/>
    </source>
</evidence>
<dbReference type="InterPro" id="IPR046797">
    <property type="entry name" value="PDDEXK_12"/>
</dbReference>
<sequence>MHSPSSSPGRPIDITTWLLQIPDDICPEHIHQAHLHHTTKKSLHNRKRLSPLVSPPPSGRTRSFSPDVDGALRANMADISSTPSGKRQKRHHHNAPGSPTDEPLSAADPDATPTQGRRTLDTHKPSLGTRTSTASDHDSRSDVSGQSSPTKRLAAVSLADTPLESREFATGVDTPPAGPALDMFDKMEYLANNTAGLLPWAMRASFHEYAKNGRVPRIDDSAFDASGQRDRLGPTPSVDDVRDILQEALRCQGLVHTEHGWNCSVHFPLLKLALHGAGGRKKQLVDLDLCTHAKPLPAYRSPYTSRPTHMVDFCINLCPRQAGPEYAYAVRAIDLMRTKLPYNSINHTGHNPLLRDPISVSIETKRPAEGEQKQALQVGVWQAAQWQHLEELVRMRLLEAGEPLCTQERCYEVLDQLAFLPAIFVRGHEWSFAATMREGQKTILWREVPMGTTRNVLGIYRIVYAIQLLAEYSRNHFWPWYLRAVLGISTNGDAYEASNLNTTGSR</sequence>
<proteinExistence type="predicted"/>
<feature type="compositionally biased region" description="Basic residues" evidence="1">
    <location>
        <begin position="36"/>
        <end position="49"/>
    </location>
</feature>
<organism evidence="4">
    <name type="scientific">Colletotrichum graminicola (strain M1.001 / M2 / FGSC 10212)</name>
    <name type="common">Maize anthracnose fungus</name>
    <name type="synonym">Glomerella graminicola</name>
    <dbReference type="NCBI Taxonomy" id="645133"/>
    <lineage>
        <taxon>Eukaryota</taxon>
        <taxon>Fungi</taxon>
        <taxon>Dikarya</taxon>
        <taxon>Ascomycota</taxon>
        <taxon>Pezizomycotina</taxon>
        <taxon>Sordariomycetes</taxon>
        <taxon>Hypocreomycetidae</taxon>
        <taxon>Glomerellales</taxon>
        <taxon>Glomerellaceae</taxon>
        <taxon>Colletotrichum</taxon>
        <taxon>Colletotrichum graminicola species complex</taxon>
    </lineage>
</organism>
<dbReference type="Proteomes" id="UP000008782">
    <property type="component" value="Unassembled WGS sequence"/>
</dbReference>
<evidence type="ECO:0000259" key="2">
    <source>
        <dbReference type="Pfam" id="PF20516"/>
    </source>
</evidence>
<dbReference type="VEuPathDB" id="FungiDB:GLRG_11909"/>
<name>E3R0X1_COLGM</name>
<gene>
    <name evidence="3" type="ORF">GLRG_11909</name>
</gene>
<keyword evidence="4" id="KW-1185">Reference proteome</keyword>
<protein>
    <recommendedName>
        <fullName evidence="2">PD-(D/E)XK nuclease-like domain-containing protein</fullName>
    </recommendedName>
</protein>
<evidence type="ECO:0000313" key="3">
    <source>
        <dbReference type="EMBL" id="EFQ36759.1"/>
    </source>
</evidence>